<protein>
    <recommendedName>
        <fullName evidence="4">SnoaL-like domain-containing protein</fullName>
    </recommendedName>
</protein>
<feature type="region of interest" description="Disordered" evidence="1">
    <location>
        <begin position="1"/>
        <end position="21"/>
    </location>
</feature>
<sequence>MQEIVREAGSDHGGFPRHGHEDASVIADRYHAPDIVQIADGHRMDRDNLIEHTRPVRKNRPTARDRIAARSTLYVTNRKRDLAMEVYFFGEFTPDGRMRRGHMLTRTLPVTET</sequence>
<evidence type="ECO:0000313" key="3">
    <source>
        <dbReference type="Proteomes" id="UP000076660"/>
    </source>
</evidence>
<evidence type="ECO:0000313" key="2">
    <source>
        <dbReference type="EMBL" id="ONF63049.1"/>
    </source>
</evidence>
<proteinExistence type="predicted"/>
<reference evidence="2 3" key="1">
    <citation type="submission" date="2016-12" db="EMBL/GenBank/DDBJ databases">
        <title>Amycolatopsis keratiniphila subsp. keratiniphila genome sequencing and assembly.</title>
        <authorList>
            <person name="Mayilraj S."/>
            <person name="Kaur N."/>
        </authorList>
    </citation>
    <scope>NUCLEOTIDE SEQUENCE [LARGE SCALE GENOMIC DNA]</scope>
    <source>
        <strain evidence="2 3">DSM 44409</strain>
    </source>
</reference>
<accession>A0A1W2LJL9</accession>
<evidence type="ECO:0000256" key="1">
    <source>
        <dbReference type="SAM" id="MobiDB-lite"/>
    </source>
</evidence>
<dbReference type="AlphaFoldDB" id="A0A1W2LJL9"/>
<dbReference type="EMBL" id="LQMT02000039">
    <property type="protein sequence ID" value="ONF63049.1"/>
    <property type="molecule type" value="Genomic_DNA"/>
</dbReference>
<evidence type="ECO:0008006" key="4">
    <source>
        <dbReference type="Google" id="ProtNLM"/>
    </source>
</evidence>
<name>A0A1W2LJL9_9PSEU</name>
<organism evidence="2 3">
    <name type="scientific">Amycolatopsis keratiniphila subsp. keratiniphila</name>
    <dbReference type="NCBI Taxonomy" id="227715"/>
    <lineage>
        <taxon>Bacteria</taxon>
        <taxon>Bacillati</taxon>
        <taxon>Actinomycetota</taxon>
        <taxon>Actinomycetes</taxon>
        <taxon>Pseudonocardiales</taxon>
        <taxon>Pseudonocardiaceae</taxon>
        <taxon>Amycolatopsis</taxon>
        <taxon>Amycolatopsis japonica group</taxon>
    </lineage>
</organism>
<feature type="compositionally biased region" description="Basic and acidic residues" evidence="1">
    <location>
        <begin position="1"/>
        <end position="10"/>
    </location>
</feature>
<dbReference type="Proteomes" id="UP000076660">
    <property type="component" value="Unassembled WGS sequence"/>
</dbReference>
<comment type="caution">
    <text evidence="2">The sequence shown here is derived from an EMBL/GenBank/DDBJ whole genome shotgun (WGS) entry which is preliminary data.</text>
</comment>
<gene>
    <name evidence="2" type="ORF">AVR91_0235990</name>
</gene>